<dbReference type="Gene3D" id="2.20.110.10">
    <property type="entry name" value="Histone H3 K4-specific methyltransferase SET7/9 N-terminal domain"/>
    <property type="match status" value="2"/>
</dbReference>
<dbReference type="SUPFAM" id="SSF82185">
    <property type="entry name" value="Histone H3 K4-specific methyltransferase SET7/9 N-terminal domain"/>
    <property type="match status" value="2"/>
</dbReference>
<accession>A0ABY7Z383</accession>
<evidence type="ECO:0008006" key="4">
    <source>
        <dbReference type="Google" id="ProtNLM"/>
    </source>
</evidence>
<evidence type="ECO:0000313" key="3">
    <source>
        <dbReference type="Proteomes" id="UP001222282"/>
    </source>
</evidence>
<dbReference type="EMBL" id="CP101655">
    <property type="protein sequence ID" value="WDR33633.1"/>
    <property type="molecule type" value="Genomic_DNA"/>
</dbReference>
<dbReference type="RefSeq" id="WP_274657347.1">
    <property type="nucleotide sequence ID" value="NZ_CP101655.1"/>
</dbReference>
<dbReference type="Proteomes" id="UP001222282">
    <property type="component" value="Chromosome"/>
</dbReference>
<gene>
    <name evidence="2" type="ORF">NN484_14000</name>
</gene>
<feature type="signal peptide" evidence="1">
    <location>
        <begin position="1"/>
        <end position="20"/>
    </location>
</feature>
<dbReference type="PROSITE" id="PS51257">
    <property type="entry name" value="PROKAR_LIPOPROTEIN"/>
    <property type="match status" value="1"/>
</dbReference>
<proteinExistence type="predicted"/>
<evidence type="ECO:0000313" key="2">
    <source>
        <dbReference type="EMBL" id="WDR33633.1"/>
    </source>
</evidence>
<sequence>MKWLWALPLMTGLACQAVNAAEFYENKPLAHPLIQGLQESSATLAFIKEADGVKGYYCVCDTPEANPQLLDDFGQATIDSVFLKSLDSEDPTRFVLFRQNDRYKVYAYKYDANDQLYSRVTLLQPALDRITEGQKRLDALTVKKALSRITPLNYRFFYEASGVPEFDQLDLSQGTLVSYYSQYYDPLPDPTPDDEPYFFKKTYQEKDGRFLTVTFWRWLDKTLVEGNRTLYNYRVRRIAWETDPMKFTGGEDGQSVSYDSGSISAQGAYKQGVRTGPWSISKDEKYSESGHFAEGKREGQWSIYQDGQTLDGEYHNDLREGRWQLHNYDDMEWVASGFQTYAHGQLNGPSELTTAGTTERGSYVDDKRQGLWTTKAGTGNYTDNLQSGPWTLKADNGHTQTVNFVAGKKDGELRDTDANGALTYIEHYEAGVLSGARESVLEAGVSR</sequence>
<organism evidence="2 3">
    <name type="scientific">Pseudomonas serboccidentalis</name>
    <dbReference type="NCBI Taxonomy" id="2964670"/>
    <lineage>
        <taxon>Bacteria</taxon>
        <taxon>Pseudomonadati</taxon>
        <taxon>Pseudomonadota</taxon>
        <taxon>Gammaproteobacteria</taxon>
        <taxon>Pseudomonadales</taxon>
        <taxon>Pseudomonadaceae</taxon>
        <taxon>Pseudomonas</taxon>
    </lineage>
</organism>
<keyword evidence="1" id="KW-0732">Signal</keyword>
<reference evidence="2 3" key="1">
    <citation type="submission" date="2022-07" db="EMBL/GenBank/DDBJ databases">
        <authorList>
            <person name="Abrouk D."/>
            <person name="Moenne-Loccoz Y."/>
            <person name="Todorovic I."/>
            <person name="Raicevic V."/>
            <person name="Jovicic-Petrovic J."/>
        </authorList>
    </citation>
    <scope>NUCLEOTIDE SEQUENCE [LARGE SCALE GENOMIC DNA]</scope>
    <source>
        <strain evidence="3">IT-P374</strain>
    </source>
</reference>
<feature type="chain" id="PRO_5047549067" description="MORN repeat variant" evidence="1">
    <location>
        <begin position="21"/>
        <end position="447"/>
    </location>
</feature>
<evidence type="ECO:0000256" key="1">
    <source>
        <dbReference type="SAM" id="SignalP"/>
    </source>
</evidence>
<keyword evidence="3" id="KW-1185">Reference proteome</keyword>
<name>A0ABY7Z383_9PSED</name>
<protein>
    <recommendedName>
        <fullName evidence="4">MORN repeat variant</fullName>
    </recommendedName>
</protein>